<feature type="transmembrane region" description="Helical" evidence="7">
    <location>
        <begin position="139"/>
        <end position="159"/>
    </location>
</feature>
<evidence type="ECO:0000256" key="4">
    <source>
        <dbReference type="ARBA" id="ARBA00022692"/>
    </source>
</evidence>
<gene>
    <name evidence="9" type="ORF">SAMN05518846_12367</name>
</gene>
<dbReference type="AlphaFoldDB" id="A0A1I4DFT1"/>
<dbReference type="GO" id="GO:0055085">
    <property type="term" value="P:transmembrane transport"/>
    <property type="evidence" value="ECO:0007669"/>
    <property type="project" value="InterPro"/>
</dbReference>
<evidence type="ECO:0000256" key="2">
    <source>
        <dbReference type="ARBA" id="ARBA00022448"/>
    </source>
</evidence>
<feature type="transmembrane region" description="Helical" evidence="7">
    <location>
        <begin position="221"/>
        <end position="246"/>
    </location>
</feature>
<dbReference type="GO" id="GO:0005886">
    <property type="term" value="C:plasma membrane"/>
    <property type="evidence" value="ECO:0007669"/>
    <property type="project" value="UniProtKB-SubCell"/>
</dbReference>
<dbReference type="InterPro" id="IPR000515">
    <property type="entry name" value="MetI-like"/>
</dbReference>
<dbReference type="InterPro" id="IPR025966">
    <property type="entry name" value="OppC_N"/>
</dbReference>
<dbReference type="Pfam" id="PF12911">
    <property type="entry name" value="OppC_N"/>
    <property type="match status" value="1"/>
</dbReference>
<keyword evidence="5 7" id="KW-1133">Transmembrane helix</keyword>
<dbReference type="CDD" id="cd06261">
    <property type="entry name" value="TM_PBP2"/>
    <property type="match status" value="1"/>
</dbReference>
<evidence type="ECO:0000313" key="9">
    <source>
        <dbReference type="EMBL" id="SFK90741.1"/>
    </source>
</evidence>
<keyword evidence="6 7" id="KW-0472">Membrane</keyword>
<feature type="transmembrane region" description="Helical" evidence="7">
    <location>
        <begin position="266"/>
        <end position="288"/>
    </location>
</feature>
<proteinExistence type="inferred from homology"/>
<evidence type="ECO:0000259" key="8">
    <source>
        <dbReference type="PROSITE" id="PS50928"/>
    </source>
</evidence>
<dbReference type="PANTHER" id="PTHR43386">
    <property type="entry name" value="OLIGOPEPTIDE TRANSPORT SYSTEM PERMEASE PROTEIN APPC"/>
    <property type="match status" value="1"/>
</dbReference>
<protein>
    <submittedName>
        <fullName evidence="9">Peptide/nickel transport system permease protein</fullName>
    </submittedName>
</protein>
<keyword evidence="3" id="KW-1003">Cell membrane</keyword>
<dbReference type="InterPro" id="IPR035906">
    <property type="entry name" value="MetI-like_sf"/>
</dbReference>
<dbReference type="EMBL" id="FORT01000023">
    <property type="protein sequence ID" value="SFK90741.1"/>
    <property type="molecule type" value="Genomic_DNA"/>
</dbReference>
<feature type="transmembrane region" description="Helical" evidence="7">
    <location>
        <begin position="104"/>
        <end position="127"/>
    </location>
</feature>
<dbReference type="SUPFAM" id="SSF161098">
    <property type="entry name" value="MetI-like"/>
    <property type="match status" value="1"/>
</dbReference>
<dbReference type="STRING" id="1884381.SAMN05518846_12367"/>
<dbReference type="Pfam" id="PF00528">
    <property type="entry name" value="BPD_transp_1"/>
    <property type="match status" value="1"/>
</dbReference>
<keyword evidence="10" id="KW-1185">Reference proteome</keyword>
<comment type="subcellular location">
    <subcellularLocation>
        <location evidence="1 7">Cell membrane</location>
        <topology evidence="1 7">Multi-pass membrane protein</topology>
    </subcellularLocation>
</comment>
<reference evidence="10" key="1">
    <citation type="submission" date="2016-10" db="EMBL/GenBank/DDBJ databases">
        <authorList>
            <person name="Varghese N."/>
            <person name="Submissions S."/>
        </authorList>
    </citation>
    <scope>NUCLEOTIDE SEQUENCE [LARGE SCALE GENOMIC DNA]</scope>
    <source>
        <strain evidence="10">OK042</strain>
    </source>
</reference>
<organism evidence="9 10">
    <name type="scientific">Brevibacillus centrosporus</name>
    <dbReference type="NCBI Taxonomy" id="54910"/>
    <lineage>
        <taxon>Bacteria</taxon>
        <taxon>Bacillati</taxon>
        <taxon>Bacillota</taxon>
        <taxon>Bacilli</taxon>
        <taxon>Bacillales</taxon>
        <taxon>Paenibacillaceae</taxon>
        <taxon>Brevibacillus</taxon>
    </lineage>
</organism>
<dbReference type="PROSITE" id="PS50928">
    <property type="entry name" value="ABC_TM1"/>
    <property type="match status" value="1"/>
</dbReference>
<name>A0A1I4DFT1_9BACL</name>
<evidence type="ECO:0000256" key="3">
    <source>
        <dbReference type="ARBA" id="ARBA00022475"/>
    </source>
</evidence>
<evidence type="ECO:0000313" key="10">
    <source>
        <dbReference type="Proteomes" id="UP000198915"/>
    </source>
</evidence>
<keyword evidence="2 7" id="KW-0813">Transport</keyword>
<evidence type="ECO:0000256" key="5">
    <source>
        <dbReference type="ARBA" id="ARBA00022989"/>
    </source>
</evidence>
<evidence type="ECO:0000256" key="7">
    <source>
        <dbReference type="RuleBase" id="RU363032"/>
    </source>
</evidence>
<dbReference type="Gene3D" id="1.10.3720.10">
    <property type="entry name" value="MetI-like"/>
    <property type="match status" value="1"/>
</dbReference>
<comment type="similarity">
    <text evidence="7">Belongs to the binding-protein-dependent transport system permease family.</text>
</comment>
<feature type="transmembrane region" description="Helical" evidence="7">
    <location>
        <begin position="165"/>
        <end position="182"/>
    </location>
</feature>
<feature type="transmembrane region" description="Helical" evidence="7">
    <location>
        <begin position="40"/>
        <end position="60"/>
    </location>
</feature>
<evidence type="ECO:0000256" key="1">
    <source>
        <dbReference type="ARBA" id="ARBA00004651"/>
    </source>
</evidence>
<dbReference type="InterPro" id="IPR050366">
    <property type="entry name" value="BP-dependent_transpt_permease"/>
</dbReference>
<feature type="domain" description="ABC transmembrane type-1" evidence="8">
    <location>
        <begin position="100"/>
        <end position="289"/>
    </location>
</feature>
<dbReference type="RefSeq" id="WP_092276435.1">
    <property type="nucleotide sequence ID" value="NZ_BJOE01000002.1"/>
</dbReference>
<keyword evidence="4 7" id="KW-0812">Transmembrane</keyword>
<evidence type="ECO:0000256" key="6">
    <source>
        <dbReference type="ARBA" id="ARBA00023136"/>
    </source>
</evidence>
<sequence length="303" mass="32809">MNQTTVTESNVNPQLLKKRKAGSGKAGFYLRQLKKSPSGMAGFVIILIVLFLGIFGSWVAPYDPNLAELSKKLLPPMSEGHLLGTDQLGRDILSRLIHGTSVSLIIGSCAVVVAGAVGTTLGVIAGYFRGWVDTIIMRLVDVVLSFPFILLVLVINAVIGTGLKNIILSLAIAGWVIYARVVRSEVLALREKEFIVSCVATGVPRWEIILKHIVPNLFTPIIVLSSLQIATYIIAEASISFLGFGVQPPQPAWGNMLSEGKDYIFSAWWLITFPGIAIVVTALGVNLFGDWLRDVLDPELKGN</sequence>
<dbReference type="Proteomes" id="UP000198915">
    <property type="component" value="Unassembled WGS sequence"/>
</dbReference>
<accession>A0A1I4DFT1</accession>
<dbReference type="PANTHER" id="PTHR43386:SF1">
    <property type="entry name" value="D,D-DIPEPTIDE TRANSPORT SYSTEM PERMEASE PROTEIN DDPC-RELATED"/>
    <property type="match status" value="1"/>
</dbReference>